<keyword evidence="3" id="KW-0804">Transcription</keyword>
<accession>A0A0K9YR70</accession>
<protein>
    <submittedName>
        <fullName evidence="5">Transcriptional regulator</fullName>
    </submittedName>
</protein>
<dbReference type="PATRIC" id="fig|54915.3.peg.3245"/>
<dbReference type="Pfam" id="PF12802">
    <property type="entry name" value="MarR_2"/>
    <property type="match status" value="1"/>
</dbReference>
<sequence length="155" mass="17629">MALNKLSPELLAYIEEIGLYHEQQGASRIAGRILGLLMVTEGTLSAEQIATALQVSLGSVSTNMRLLLQSGHVEKKSITGDRITYYIYSENALEREFLASIERVHSLKKTIEKGAQIQDVNENEIVSKRFVEMERGIEYFLDSLNELLNRWRTQR</sequence>
<proteinExistence type="predicted"/>
<dbReference type="InterPro" id="IPR052362">
    <property type="entry name" value="HTH-GbsR_regulator"/>
</dbReference>
<dbReference type="Proteomes" id="UP000036834">
    <property type="component" value="Unassembled WGS sequence"/>
</dbReference>
<evidence type="ECO:0000313" key="5">
    <source>
        <dbReference type="EMBL" id="KNB71219.1"/>
    </source>
</evidence>
<reference evidence="6" key="1">
    <citation type="submission" date="2015-07" db="EMBL/GenBank/DDBJ databases">
        <title>Genome sequencing project for genomic taxonomy and phylogenomics of Bacillus-like bacteria.</title>
        <authorList>
            <person name="Liu B."/>
            <person name="Wang J."/>
            <person name="Zhu Y."/>
            <person name="Liu G."/>
            <person name="Chen Q."/>
            <person name="Chen Z."/>
            <person name="Lan J."/>
            <person name="Che J."/>
            <person name="Ge C."/>
            <person name="Shi H."/>
            <person name="Pan Z."/>
            <person name="Liu X."/>
        </authorList>
    </citation>
    <scope>NUCLEOTIDE SEQUENCE [LARGE SCALE GENOMIC DNA]</scope>
    <source>
        <strain evidence="6">DSM 9887</strain>
    </source>
</reference>
<keyword evidence="1" id="KW-0805">Transcription regulation</keyword>
<dbReference type="Gene3D" id="1.10.10.10">
    <property type="entry name" value="Winged helix-like DNA-binding domain superfamily/Winged helix DNA-binding domain"/>
    <property type="match status" value="1"/>
</dbReference>
<feature type="domain" description="HTH marR-type" evidence="4">
    <location>
        <begin position="27"/>
        <end position="82"/>
    </location>
</feature>
<dbReference type="SUPFAM" id="SSF46785">
    <property type="entry name" value="Winged helix' DNA-binding domain"/>
    <property type="match status" value="1"/>
</dbReference>
<comment type="caution">
    <text evidence="5">The sequence shown here is derived from an EMBL/GenBank/DDBJ whole genome shotgun (WGS) entry which is preliminary data.</text>
</comment>
<dbReference type="InterPro" id="IPR036388">
    <property type="entry name" value="WH-like_DNA-bd_sf"/>
</dbReference>
<dbReference type="PANTHER" id="PTHR38465:SF2">
    <property type="entry name" value="HTH-TYPE TRANSCRIPTIONAL REGULATOR MMPR5"/>
    <property type="match status" value="1"/>
</dbReference>
<dbReference type="AlphaFoldDB" id="A0A0K9YR70"/>
<dbReference type="InterPro" id="IPR000835">
    <property type="entry name" value="HTH_MarR-typ"/>
</dbReference>
<evidence type="ECO:0000256" key="3">
    <source>
        <dbReference type="ARBA" id="ARBA00023163"/>
    </source>
</evidence>
<evidence type="ECO:0000259" key="4">
    <source>
        <dbReference type="Pfam" id="PF12802"/>
    </source>
</evidence>
<dbReference type="EMBL" id="LGIQ01000009">
    <property type="protein sequence ID" value="KNB71219.1"/>
    <property type="molecule type" value="Genomic_DNA"/>
</dbReference>
<keyword evidence="2" id="KW-0238">DNA-binding</keyword>
<name>A0A0K9YR70_9BACL</name>
<evidence type="ECO:0000256" key="2">
    <source>
        <dbReference type="ARBA" id="ARBA00023125"/>
    </source>
</evidence>
<evidence type="ECO:0000256" key="1">
    <source>
        <dbReference type="ARBA" id="ARBA00023015"/>
    </source>
</evidence>
<evidence type="ECO:0000313" key="6">
    <source>
        <dbReference type="Proteomes" id="UP000036834"/>
    </source>
</evidence>
<dbReference type="InterPro" id="IPR036390">
    <property type="entry name" value="WH_DNA-bd_sf"/>
</dbReference>
<dbReference type="GO" id="GO:0003677">
    <property type="term" value="F:DNA binding"/>
    <property type="evidence" value="ECO:0007669"/>
    <property type="project" value="UniProtKB-KW"/>
</dbReference>
<organism evidence="5 6">
    <name type="scientific">Brevibacillus reuszeri</name>
    <dbReference type="NCBI Taxonomy" id="54915"/>
    <lineage>
        <taxon>Bacteria</taxon>
        <taxon>Bacillati</taxon>
        <taxon>Bacillota</taxon>
        <taxon>Bacilli</taxon>
        <taxon>Bacillales</taxon>
        <taxon>Paenibacillaceae</taxon>
        <taxon>Brevibacillus</taxon>
    </lineage>
</organism>
<gene>
    <name evidence="5" type="ORF">ADS79_20630</name>
</gene>
<dbReference type="PANTHER" id="PTHR38465">
    <property type="entry name" value="HTH-TYPE TRANSCRIPTIONAL REGULATOR MJ1563-RELATED"/>
    <property type="match status" value="1"/>
</dbReference>